<keyword evidence="4" id="KW-0804">Transcription</keyword>
<dbReference type="PANTHER" id="PTHR30126:SF5">
    <property type="entry name" value="HTH-TYPE TRANSCRIPTIONAL ACTIVATOR CMPR"/>
    <property type="match status" value="1"/>
</dbReference>
<dbReference type="PROSITE" id="PS50931">
    <property type="entry name" value="HTH_LYSR"/>
    <property type="match status" value="1"/>
</dbReference>
<accession>A0A1Z5J0R4</accession>
<evidence type="ECO:0000259" key="5">
    <source>
        <dbReference type="PROSITE" id="PS50931"/>
    </source>
</evidence>
<proteinExistence type="inferred from homology"/>
<dbReference type="OrthoDB" id="9803735at2"/>
<dbReference type="Pfam" id="PF03466">
    <property type="entry name" value="LysR_substrate"/>
    <property type="match status" value="1"/>
</dbReference>
<dbReference type="RefSeq" id="WP_098824022.1">
    <property type="nucleotide sequence ID" value="NZ_BCMJ01000003.1"/>
</dbReference>
<dbReference type="SUPFAM" id="SSF53850">
    <property type="entry name" value="Periplasmic binding protein-like II"/>
    <property type="match status" value="1"/>
</dbReference>
<organism evidence="6 7">
    <name type="scientific">Secundilactobacillus silagincola</name>
    <dbReference type="NCBI Taxonomy" id="1714681"/>
    <lineage>
        <taxon>Bacteria</taxon>
        <taxon>Bacillati</taxon>
        <taxon>Bacillota</taxon>
        <taxon>Bacilli</taxon>
        <taxon>Lactobacillales</taxon>
        <taxon>Lactobacillaceae</taxon>
        <taxon>Secundilactobacillus</taxon>
    </lineage>
</organism>
<sequence>MDLKYLKTIQAIQTAGSFQKAATLLNYAPSTVTFQVQQVEAQLGISLFAKVGRKMVLTSQGTAAMPLINQLVADAAALERFADHTNEPVGRLVVAVPETLLTYQMQGVLKQFKQQAPGVELVIRVLNCYDIYSQMVDGKADIAIHYDVRNYPTTIHTGMIKDYSLSLVAAPELADEDFITPDQDKDVCALMNDPHARYLELFDQYLTEKRIRLRPEMELWSIETIRNSTISGLGVTFLPTFCVQDALDSGQLVTIKTDMVAPKLTAIYAYRQLSVAGELFVRLLKKMNQ</sequence>
<keyword evidence="3" id="KW-0238">DNA-binding</keyword>
<keyword evidence="2" id="KW-0805">Transcription regulation</keyword>
<dbReference type="SUPFAM" id="SSF46785">
    <property type="entry name" value="Winged helix' DNA-binding domain"/>
    <property type="match status" value="1"/>
</dbReference>
<dbReference type="InterPro" id="IPR036388">
    <property type="entry name" value="WH-like_DNA-bd_sf"/>
</dbReference>
<protein>
    <submittedName>
        <fullName evidence="6">LysR family transcriptional regulator</fullName>
    </submittedName>
</protein>
<name>A0A1Z5J0R4_9LACO</name>
<evidence type="ECO:0000256" key="1">
    <source>
        <dbReference type="ARBA" id="ARBA00009437"/>
    </source>
</evidence>
<dbReference type="Pfam" id="PF00126">
    <property type="entry name" value="HTH_1"/>
    <property type="match status" value="1"/>
</dbReference>
<dbReference type="Gene3D" id="1.10.10.10">
    <property type="entry name" value="Winged helix-like DNA-binding domain superfamily/Winged helix DNA-binding domain"/>
    <property type="match status" value="1"/>
</dbReference>
<dbReference type="GO" id="GO:0000976">
    <property type="term" value="F:transcription cis-regulatory region binding"/>
    <property type="evidence" value="ECO:0007669"/>
    <property type="project" value="TreeGrafter"/>
</dbReference>
<dbReference type="EMBL" id="BCMJ01000003">
    <property type="protein sequence ID" value="GAX07644.1"/>
    <property type="molecule type" value="Genomic_DNA"/>
</dbReference>
<evidence type="ECO:0000256" key="2">
    <source>
        <dbReference type="ARBA" id="ARBA00023015"/>
    </source>
</evidence>
<keyword evidence="7" id="KW-1185">Reference proteome</keyword>
<dbReference type="CDD" id="cd05466">
    <property type="entry name" value="PBP2_LTTR_substrate"/>
    <property type="match status" value="1"/>
</dbReference>
<reference evidence="6 7" key="1">
    <citation type="submission" date="2015-11" db="EMBL/GenBank/DDBJ databases">
        <title>Draft genome sequences of new species of the genus Lactobacillus isolated from orchardgrass silage.</title>
        <authorList>
            <person name="Tohno M."/>
            <person name="Tanizawa Y."/>
            <person name="Arita M."/>
        </authorList>
    </citation>
    <scope>NUCLEOTIDE SEQUENCE [LARGE SCALE GENOMIC DNA]</scope>
    <source>
        <strain evidence="6 7">IWT5</strain>
    </source>
</reference>
<dbReference type="Gene3D" id="3.40.190.10">
    <property type="entry name" value="Periplasmic binding protein-like II"/>
    <property type="match status" value="2"/>
</dbReference>
<dbReference type="InterPro" id="IPR005119">
    <property type="entry name" value="LysR_subst-bd"/>
</dbReference>
<evidence type="ECO:0000256" key="4">
    <source>
        <dbReference type="ARBA" id="ARBA00023163"/>
    </source>
</evidence>
<comment type="similarity">
    <text evidence="1">Belongs to the LysR transcriptional regulatory family.</text>
</comment>
<dbReference type="GO" id="GO:0003700">
    <property type="term" value="F:DNA-binding transcription factor activity"/>
    <property type="evidence" value="ECO:0007669"/>
    <property type="project" value="InterPro"/>
</dbReference>
<feature type="domain" description="HTH lysR-type" evidence="5">
    <location>
        <begin position="1"/>
        <end position="58"/>
    </location>
</feature>
<comment type="caution">
    <text evidence="6">The sequence shown here is derived from an EMBL/GenBank/DDBJ whole genome shotgun (WGS) entry which is preliminary data.</text>
</comment>
<evidence type="ECO:0000256" key="3">
    <source>
        <dbReference type="ARBA" id="ARBA00023125"/>
    </source>
</evidence>
<evidence type="ECO:0000313" key="7">
    <source>
        <dbReference type="Proteomes" id="UP000223370"/>
    </source>
</evidence>
<dbReference type="InterPro" id="IPR000847">
    <property type="entry name" value="LysR_HTH_N"/>
</dbReference>
<dbReference type="PANTHER" id="PTHR30126">
    <property type="entry name" value="HTH-TYPE TRANSCRIPTIONAL REGULATOR"/>
    <property type="match status" value="1"/>
</dbReference>
<evidence type="ECO:0000313" key="6">
    <source>
        <dbReference type="EMBL" id="GAX07644.1"/>
    </source>
</evidence>
<dbReference type="Proteomes" id="UP000223370">
    <property type="component" value="Unassembled WGS sequence"/>
</dbReference>
<dbReference type="InterPro" id="IPR036390">
    <property type="entry name" value="WH_DNA-bd_sf"/>
</dbReference>
<dbReference type="AlphaFoldDB" id="A0A1Z5J0R4"/>
<gene>
    <name evidence="6" type="primary">lysR_5</name>
    <name evidence="6" type="ORF">IWT5_00794</name>
</gene>